<reference evidence="1 2" key="1">
    <citation type="submission" date="2019-01" db="EMBL/GenBank/DDBJ databases">
        <title>Senegalimassilia sp. nov. KGMB04484 isolated human feces.</title>
        <authorList>
            <person name="Han K.-I."/>
            <person name="Kim J.-S."/>
            <person name="Lee K.C."/>
            <person name="Suh M.K."/>
            <person name="Eom M.K."/>
            <person name="Lee J.H."/>
            <person name="Park S.-H."/>
            <person name="Kang S.W."/>
            <person name="Park J.-E."/>
            <person name="Oh B.S."/>
            <person name="Yu S.Y."/>
            <person name="Choi S.-H."/>
            <person name="Lee D.H."/>
            <person name="Yoon H."/>
            <person name="Kim B.-Y."/>
            <person name="Lee J.H."/>
            <person name="Lee J.-S."/>
        </authorList>
    </citation>
    <scope>NUCLEOTIDE SEQUENCE [LARGE SCALE GENOMIC DNA]</scope>
    <source>
        <strain evidence="1 2">KGMB04484</strain>
    </source>
</reference>
<organism evidence="1 2">
    <name type="scientific">Senegalimassilia faecalis</name>
    <dbReference type="NCBI Taxonomy" id="2509433"/>
    <lineage>
        <taxon>Bacteria</taxon>
        <taxon>Bacillati</taxon>
        <taxon>Actinomycetota</taxon>
        <taxon>Coriobacteriia</taxon>
        <taxon>Coriobacteriales</taxon>
        <taxon>Coriobacteriaceae</taxon>
        <taxon>Senegalimassilia</taxon>
    </lineage>
</organism>
<accession>A0A4Q2JZR1</accession>
<dbReference type="RefSeq" id="WP_129424863.1">
    <property type="nucleotide sequence ID" value="NZ_SDPW01000001.1"/>
</dbReference>
<keyword evidence="2" id="KW-1185">Reference proteome</keyword>
<evidence type="ECO:0000313" key="2">
    <source>
        <dbReference type="Proteomes" id="UP000293345"/>
    </source>
</evidence>
<evidence type="ECO:0000313" key="1">
    <source>
        <dbReference type="EMBL" id="RXZ54466.1"/>
    </source>
</evidence>
<protein>
    <submittedName>
        <fullName evidence="1">Uncharacterized protein</fullName>
    </submittedName>
</protein>
<dbReference type="EMBL" id="SDPW01000001">
    <property type="protein sequence ID" value="RXZ54466.1"/>
    <property type="molecule type" value="Genomic_DNA"/>
</dbReference>
<proteinExistence type="predicted"/>
<dbReference type="Proteomes" id="UP000293345">
    <property type="component" value="Unassembled WGS sequence"/>
</dbReference>
<dbReference type="OrthoDB" id="9982425at2"/>
<dbReference type="AlphaFoldDB" id="A0A4Q2JZR1"/>
<sequence>MDEQLATYQDWVAFADAVDGRCSKSIAATFAAGTFEPPAVGRVYQLICEYCVSCLDALDDALFARLKSLDVQDAYGVFLVCSRFCDACDNLLFFRDVNGIPVDWKNALEEDILRNMSGALGHVRATVPAAASDDAAYYLNCLQERRCRKK</sequence>
<gene>
    <name evidence="1" type="ORF">ET524_08230</name>
</gene>
<comment type="caution">
    <text evidence="1">The sequence shown here is derived from an EMBL/GenBank/DDBJ whole genome shotgun (WGS) entry which is preliminary data.</text>
</comment>
<name>A0A4Q2JZR1_9ACTN</name>